<feature type="region of interest" description="Disordered" evidence="1">
    <location>
        <begin position="41"/>
        <end position="93"/>
    </location>
</feature>
<organism evidence="3 4">
    <name type="scientific">Portunus trituberculatus</name>
    <name type="common">Swimming crab</name>
    <name type="synonym">Neptunus trituberculatus</name>
    <dbReference type="NCBI Taxonomy" id="210409"/>
    <lineage>
        <taxon>Eukaryota</taxon>
        <taxon>Metazoa</taxon>
        <taxon>Ecdysozoa</taxon>
        <taxon>Arthropoda</taxon>
        <taxon>Crustacea</taxon>
        <taxon>Multicrustacea</taxon>
        <taxon>Malacostraca</taxon>
        <taxon>Eumalacostraca</taxon>
        <taxon>Eucarida</taxon>
        <taxon>Decapoda</taxon>
        <taxon>Pleocyemata</taxon>
        <taxon>Brachyura</taxon>
        <taxon>Eubrachyura</taxon>
        <taxon>Portunoidea</taxon>
        <taxon>Portunidae</taxon>
        <taxon>Portuninae</taxon>
        <taxon>Portunus</taxon>
    </lineage>
</organism>
<dbReference type="Proteomes" id="UP000324222">
    <property type="component" value="Unassembled WGS sequence"/>
</dbReference>
<keyword evidence="4" id="KW-1185">Reference proteome</keyword>
<evidence type="ECO:0000313" key="4">
    <source>
        <dbReference type="Proteomes" id="UP000324222"/>
    </source>
</evidence>
<feature type="signal peptide" evidence="2">
    <location>
        <begin position="1"/>
        <end position="17"/>
    </location>
</feature>
<accession>A0A5B7HE61</accession>
<dbReference type="AlphaFoldDB" id="A0A5B7HE61"/>
<gene>
    <name evidence="3" type="ORF">E2C01_061355</name>
</gene>
<feature type="chain" id="PRO_5022996602" description="Secreted protein" evidence="2">
    <location>
        <begin position="18"/>
        <end position="93"/>
    </location>
</feature>
<dbReference type="EMBL" id="VSRR010025869">
    <property type="protein sequence ID" value="MPC67188.1"/>
    <property type="molecule type" value="Genomic_DNA"/>
</dbReference>
<reference evidence="3 4" key="1">
    <citation type="submission" date="2019-05" db="EMBL/GenBank/DDBJ databases">
        <title>Another draft genome of Portunus trituberculatus and its Hox gene families provides insights of decapod evolution.</title>
        <authorList>
            <person name="Jeong J.-H."/>
            <person name="Song I."/>
            <person name="Kim S."/>
            <person name="Choi T."/>
            <person name="Kim D."/>
            <person name="Ryu S."/>
            <person name="Kim W."/>
        </authorList>
    </citation>
    <scope>NUCLEOTIDE SEQUENCE [LARGE SCALE GENOMIC DNA]</scope>
    <source>
        <tissue evidence="3">Muscle</tissue>
    </source>
</reference>
<comment type="caution">
    <text evidence="3">The sequence shown here is derived from an EMBL/GenBank/DDBJ whole genome shotgun (WGS) entry which is preliminary data.</text>
</comment>
<evidence type="ECO:0000256" key="1">
    <source>
        <dbReference type="SAM" id="MobiDB-lite"/>
    </source>
</evidence>
<evidence type="ECO:0008006" key="5">
    <source>
        <dbReference type="Google" id="ProtNLM"/>
    </source>
</evidence>
<protein>
    <recommendedName>
        <fullName evidence="5">Secreted protein</fullName>
    </recommendedName>
</protein>
<evidence type="ECO:0000313" key="3">
    <source>
        <dbReference type="EMBL" id="MPC67188.1"/>
    </source>
</evidence>
<sequence length="93" mass="10283">MLVIRLTLCIKSSQLLATNTVTRETLEVKQCWQGCVGQPSGVSPPRPRCTGGLGQPRMLLNPLKNPRGRREELGVSGRGARCHHRPSEQLRRG</sequence>
<proteinExistence type="predicted"/>
<name>A0A5B7HE61_PORTR</name>
<evidence type="ECO:0000256" key="2">
    <source>
        <dbReference type="SAM" id="SignalP"/>
    </source>
</evidence>
<keyword evidence="2" id="KW-0732">Signal</keyword>